<dbReference type="SFLD" id="SFLDS00029">
    <property type="entry name" value="Radical_SAM"/>
    <property type="match status" value="1"/>
</dbReference>
<feature type="coiled-coil region" evidence="8">
    <location>
        <begin position="280"/>
        <end position="307"/>
    </location>
</feature>
<evidence type="ECO:0000256" key="4">
    <source>
        <dbReference type="ARBA" id="ARBA00022723"/>
    </source>
</evidence>
<dbReference type="PROSITE" id="PS51918">
    <property type="entry name" value="RADICAL_SAM"/>
    <property type="match status" value="1"/>
</dbReference>
<dbReference type="SFLD" id="SFLDG01067">
    <property type="entry name" value="SPASM/twitch_domain_containing"/>
    <property type="match status" value="1"/>
</dbReference>
<proteinExistence type="inferred from homology"/>
<evidence type="ECO:0000313" key="11">
    <source>
        <dbReference type="Proteomes" id="UP000184526"/>
    </source>
</evidence>
<sequence length="457" mass="53727">MRGFIFETDNKNKYFYNDVTGNVDFYETAFKNYSIDESYKDEEINSEEFFNASNYQIERYLMKHGFQQLILMITEDCNLRCKYCIYSENYDVSRNHGKRQMKFEVAEKAVRKYFDEFIKVKSNNPFLVPRIGFYGGEPLMNLEVILKTVELCKEIYPYEVKFNITTNAVLLDDDIIKFLIENKFALSVSLNGDKHENDRLRVFPNSGGTYDIIMKKLLRIKELEPEYYKNYCSMIITFDTGTSFKRLNEFIENNKEDLPIIAKVNPVSSVGTTWYDQYSKSEKEKQKEELTELRNEYTKQLINGEKDMLLTNIFGLEYFSVINRINNIELKKIRPEFMKYTGACIPGTKLAIDTLGNIHCCERVGEMHSIGDVDSWISYDKINDMLFKYKQSIMKDCSNCCIQRLCDFCYCHVLSADGGFSKKNEDMCKKSIDYQKKLFSRVWTIVENAKGFNKIIE</sequence>
<keyword evidence="3" id="KW-0949">S-adenosyl-L-methionine</keyword>
<dbReference type="InterPro" id="IPR007197">
    <property type="entry name" value="rSAM"/>
</dbReference>
<dbReference type="OrthoDB" id="9808591at2"/>
<dbReference type="EMBL" id="FQXP01000007">
    <property type="protein sequence ID" value="SHH94792.1"/>
    <property type="molecule type" value="Genomic_DNA"/>
</dbReference>
<protein>
    <recommendedName>
        <fullName evidence="9">Radical SAM core domain-containing protein</fullName>
    </recommendedName>
</protein>
<dbReference type="Pfam" id="PF04055">
    <property type="entry name" value="Radical_SAM"/>
    <property type="match status" value="1"/>
</dbReference>
<dbReference type="Gene3D" id="3.20.20.70">
    <property type="entry name" value="Aldolase class I"/>
    <property type="match status" value="1"/>
</dbReference>
<gene>
    <name evidence="10" type="ORF">SAMN02745196_02001</name>
</gene>
<dbReference type="PROSITE" id="PS01305">
    <property type="entry name" value="MOAA_NIFB_PQQE"/>
    <property type="match status" value="1"/>
</dbReference>
<comment type="cofactor">
    <cofactor evidence="1">
        <name>[4Fe-4S] cluster</name>
        <dbReference type="ChEBI" id="CHEBI:49883"/>
    </cofactor>
</comment>
<dbReference type="SFLD" id="SFLDG01386">
    <property type="entry name" value="main_SPASM_domain-containing"/>
    <property type="match status" value="1"/>
</dbReference>
<keyword evidence="6" id="KW-0411">Iron-sulfur</keyword>
<dbReference type="GO" id="GO:0032324">
    <property type="term" value="P:molybdopterin cofactor biosynthetic process"/>
    <property type="evidence" value="ECO:0007669"/>
    <property type="project" value="UniProtKB-ARBA"/>
</dbReference>
<evidence type="ECO:0000256" key="7">
    <source>
        <dbReference type="ARBA" id="ARBA00023601"/>
    </source>
</evidence>
<evidence type="ECO:0000256" key="1">
    <source>
        <dbReference type="ARBA" id="ARBA00001966"/>
    </source>
</evidence>
<keyword evidence="2" id="KW-0004">4Fe-4S</keyword>
<dbReference type="InterPro" id="IPR023867">
    <property type="entry name" value="Sulphatase_maturase_rSAM"/>
</dbReference>
<evidence type="ECO:0000256" key="3">
    <source>
        <dbReference type="ARBA" id="ARBA00022691"/>
    </source>
</evidence>
<evidence type="ECO:0000313" key="10">
    <source>
        <dbReference type="EMBL" id="SHH94792.1"/>
    </source>
</evidence>
<evidence type="ECO:0000259" key="9">
    <source>
        <dbReference type="PROSITE" id="PS51918"/>
    </source>
</evidence>
<name>A0A1M5X588_9CLOT</name>
<keyword evidence="11" id="KW-1185">Reference proteome</keyword>
<dbReference type="SMART" id="SM00729">
    <property type="entry name" value="Elp3"/>
    <property type="match status" value="1"/>
</dbReference>
<dbReference type="SUPFAM" id="SSF102114">
    <property type="entry name" value="Radical SAM enzymes"/>
    <property type="match status" value="1"/>
</dbReference>
<dbReference type="InterPro" id="IPR013785">
    <property type="entry name" value="Aldolase_TIM"/>
</dbReference>
<feature type="domain" description="Radical SAM core" evidence="9">
    <location>
        <begin position="63"/>
        <end position="300"/>
    </location>
</feature>
<dbReference type="PANTHER" id="PTHR43273">
    <property type="entry name" value="ANAEROBIC SULFATASE-MATURATING ENZYME HOMOLOG ASLB-RELATED"/>
    <property type="match status" value="1"/>
</dbReference>
<keyword evidence="8" id="KW-0175">Coiled coil</keyword>
<dbReference type="InterPro" id="IPR058240">
    <property type="entry name" value="rSAM_sf"/>
</dbReference>
<dbReference type="GO" id="GO:0016491">
    <property type="term" value="F:oxidoreductase activity"/>
    <property type="evidence" value="ECO:0007669"/>
    <property type="project" value="InterPro"/>
</dbReference>
<dbReference type="STRING" id="1121306.SAMN02745196_02001"/>
<dbReference type="InterPro" id="IPR006638">
    <property type="entry name" value="Elp3/MiaA/NifB-like_rSAM"/>
</dbReference>
<dbReference type="PANTHER" id="PTHR43273:SF3">
    <property type="entry name" value="ANAEROBIC SULFATASE-MATURATING ENZYME HOMOLOG ASLB-RELATED"/>
    <property type="match status" value="1"/>
</dbReference>
<keyword evidence="5" id="KW-0408">Iron</keyword>
<organism evidence="10 11">
    <name type="scientific">Clostridium collagenovorans DSM 3089</name>
    <dbReference type="NCBI Taxonomy" id="1121306"/>
    <lineage>
        <taxon>Bacteria</taxon>
        <taxon>Bacillati</taxon>
        <taxon>Bacillota</taxon>
        <taxon>Clostridia</taxon>
        <taxon>Eubacteriales</taxon>
        <taxon>Clostridiaceae</taxon>
        <taxon>Clostridium</taxon>
    </lineage>
</organism>
<evidence type="ECO:0000256" key="6">
    <source>
        <dbReference type="ARBA" id="ARBA00023014"/>
    </source>
</evidence>
<keyword evidence="4" id="KW-0479">Metal-binding</keyword>
<evidence type="ECO:0000256" key="5">
    <source>
        <dbReference type="ARBA" id="ARBA00023004"/>
    </source>
</evidence>
<reference evidence="10 11" key="1">
    <citation type="submission" date="2016-11" db="EMBL/GenBank/DDBJ databases">
        <authorList>
            <person name="Jaros S."/>
            <person name="Januszkiewicz K."/>
            <person name="Wedrychowicz H."/>
        </authorList>
    </citation>
    <scope>NUCLEOTIDE SEQUENCE [LARGE SCALE GENOMIC DNA]</scope>
    <source>
        <strain evidence="10 11">DSM 3089</strain>
    </source>
</reference>
<dbReference type="InterPro" id="IPR000385">
    <property type="entry name" value="MoaA_NifB_PqqE_Fe-S-bd_CS"/>
</dbReference>
<evidence type="ECO:0000256" key="2">
    <source>
        <dbReference type="ARBA" id="ARBA00022485"/>
    </source>
</evidence>
<dbReference type="SFLD" id="SFLDG01384">
    <property type="entry name" value="thioether_bond_formation_requi"/>
    <property type="match status" value="1"/>
</dbReference>
<dbReference type="Proteomes" id="UP000184526">
    <property type="component" value="Unassembled WGS sequence"/>
</dbReference>
<dbReference type="GO" id="GO:0046872">
    <property type="term" value="F:metal ion binding"/>
    <property type="evidence" value="ECO:0007669"/>
    <property type="project" value="UniProtKB-KW"/>
</dbReference>
<dbReference type="RefSeq" id="WP_084666231.1">
    <property type="nucleotide sequence ID" value="NZ_FQXP01000007.1"/>
</dbReference>
<dbReference type="CDD" id="cd01335">
    <property type="entry name" value="Radical_SAM"/>
    <property type="match status" value="1"/>
</dbReference>
<accession>A0A1M5X588</accession>
<dbReference type="AlphaFoldDB" id="A0A1M5X588"/>
<dbReference type="GO" id="GO:0051539">
    <property type="term" value="F:4 iron, 4 sulfur cluster binding"/>
    <property type="evidence" value="ECO:0007669"/>
    <property type="project" value="UniProtKB-KW"/>
</dbReference>
<evidence type="ECO:0000256" key="8">
    <source>
        <dbReference type="SAM" id="Coils"/>
    </source>
</evidence>
<comment type="similarity">
    <text evidence="7">Belongs to the radical SAM superfamily. Anaerobic sulfatase-maturating enzyme family.</text>
</comment>